<proteinExistence type="predicted"/>
<keyword evidence="4 6" id="KW-1133">Transmembrane helix</keyword>
<dbReference type="PANTHER" id="PTHR32322">
    <property type="entry name" value="INNER MEMBRANE TRANSPORTER"/>
    <property type="match status" value="1"/>
</dbReference>
<protein>
    <submittedName>
        <fullName evidence="8">DMT family transporter</fullName>
    </submittedName>
</protein>
<comment type="subcellular location">
    <subcellularLocation>
        <location evidence="1">Cell membrane</location>
        <topology evidence="1">Multi-pass membrane protein</topology>
    </subcellularLocation>
</comment>
<evidence type="ECO:0000313" key="8">
    <source>
        <dbReference type="EMBL" id="MBL0766409.1"/>
    </source>
</evidence>
<dbReference type="SUPFAM" id="SSF103481">
    <property type="entry name" value="Multidrug resistance efflux transporter EmrE"/>
    <property type="match status" value="2"/>
</dbReference>
<evidence type="ECO:0000256" key="2">
    <source>
        <dbReference type="ARBA" id="ARBA00022475"/>
    </source>
</evidence>
<accession>A0A937AH79</accession>
<feature type="transmembrane region" description="Helical" evidence="6">
    <location>
        <begin position="272"/>
        <end position="289"/>
    </location>
</feature>
<gene>
    <name evidence="8" type="ORF">JKP34_14175</name>
</gene>
<feature type="transmembrane region" description="Helical" evidence="6">
    <location>
        <begin position="68"/>
        <end position="90"/>
    </location>
</feature>
<dbReference type="Proteomes" id="UP000642920">
    <property type="component" value="Unassembled WGS sequence"/>
</dbReference>
<feature type="transmembrane region" description="Helical" evidence="6">
    <location>
        <begin position="154"/>
        <end position="172"/>
    </location>
</feature>
<feature type="transmembrane region" description="Helical" evidence="6">
    <location>
        <begin position="184"/>
        <end position="202"/>
    </location>
</feature>
<evidence type="ECO:0000313" key="9">
    <source>
        <dbReference type="Proteomes" id="UP000642920"/>
    </source>
</evidence>
<keyword evidence="5 6" id="KW-0472">Membrane</keyword>
<dbReference type="InterPro" id="IPR037185">
    <property type="entry name" value="EmrE-like"/>
</dbReference>
<feature type="transmembrane region" description="Helical" evidence="6">
    <location>
        <begin position="246"/>
        <end position="266"/>
    </location>
</feature>
<reference evidence="8" key="1">
    <citation type="submission" date="2021-01" db="EMBL/GenBank/DDBJ databases">
        <title>Marivirga sp. nov., isolated from intertidal surface sediments.</title>
        <authorList>
            <person name="Zhang M."/>
        </authorList>
    </citation>
    <scope>NUCLEOTIDE SEQUENCE</scope>
    <source>
        <strain evidence="8">SM1354</strain>
    </source>
</reference>
<feature type="transmembrane region" description="Helical" evidence="6">
    <location>
        <begin position="126"/>
        <end position="142"/>
    </location>
</feature>
<keyword evidence="2" id="KW-1003">Cell membrane</keyword>
<dbReference type="GO" id="GO:0005886">
    <property type="term" value="C:plasma membrane"/>
    <property type="evidence" value="ECO:0007669"/>
    <property type="project" value="UniProtKB-SubCell"/>
</dbReference>
<keyword evidence="9" id="KW-1185">Reference proteome</keyword>
<evidence type="ECO:0000256" key="3">
    <source>
        <dbReference type="ARBA" id="ARBA00022692"/>
    </source>
</evidence>
<feature type="transmembrane region" description="Helical" evidence="6">
    <location>
        <begin position="37"/>
        <end position="56"/>
    </location>
</feature>
<dbReference type="Gene3D" id="1.10.3730.20">
    <property type="match status" value="1"/>
</dbReference>
<evidence type="ECO:0000256" key="6">
    <source>
        <dbReference type="SAM" id="Phobius"/>
    </source>
</evidence>
<dbReference type="PANTHER" id="PTHR32322:SF18">
    <property type="entry name" value="S-ADENOSYLMETHIONINE_S-ADENOSYLHOMOCYSTEINE TRANSPORTER"/>
    <property type="match status" value="1"/>
</dbReference>
<feature type="domain" description="EamA" evidence="7">
    <location>
        <begin position="14"/>
        <end position="140"/>
    </location>
</feature>
<organism evidence="8 9">
    <name type="scientific">Marivirga atlantica</name>
    <dbReference type="NCBI Taxonomy" id="1548457"/>
    <lineage>
        <taxon>Bacteria</taxon>
        <taxon>Pseudomonadati</taxon>
        <taxon>Bacteroidota</taxon>
        <taxon>Cytophagia</taxon>
        <taxon>Cytophagales</taxon>
        <taxon>Marivirgaceae</taxon>
        <taxon>Marivirga</taxon>
    </lineage>
</organism>
<dbReference type="AlphaFoldDB" id="A0A937AH79"/>
<feature type="transmembrane region" description="Helical" evidence="6">
    <location>
        <begin position="214"/>
        <end position="234"/>
    </location>
</feature>
<dbReference type="RefSeq" id="WP_201922824.1">
    <property type="nucleotide sequence ID" value="NZ_JAERQG010000003.1"/>
</dbReference>
<feature type="domain" description="EamA" evidence="7">
    <location>
        <begin position="153"/>
        <end position="289"/>
    </location>
</feature>
<sequence length="293" mass="33124">MQKNWQVHLALGFVGLIYGANYIIAKGVMPDYLLPNAFIMLRVSVATVLFWIYHLLTSKEKVKDKKDYLHFAKCAVFGVMANQLIFFNGLNLGNPVNASIIMTMNPIIVLLISAWWLKERITRRKVIGILLGLIGAILLVSNKEISFDNDSFKGDIFIFLNATFYAIYLVLVKPLMHKYEPITVIKWTFLFGTFMIMPFGLVPLMESDLSQLDAGIWGSVAYVIIGTTFLAYLLNAAALKHVTSTIVGYYIYLQPVFATLITVALGLEGFKWQKMLYASIIFFGVYLVSKRTK</sequence>
<dbReference type="InterPro" id="IPR050638">
    <property type="entry name" value="AA-Vitamin_Transporters"/>
</dbReference>
<evidence type="ECO:0000256" key="1">
    <source>
        <dbReference type="ARBA" id="ARBA00004651"/>
    </source>
</evidence>
<dbReference type="InterPro" id="IPR000620">
    <property type="entry name" value="EamA_dom"/>
</dbReference>
<evidence type="ECO:0000256" key="5">
    <source>
        <dbReference type="ARBA" id="ARBA00023136"/>
    </source>
</evidence>
<dbReference type="EMBL" id="JAERQG010000003">
    <property type="protein sequence ID" value="MBL0766409.1"/>
    <property type="molecule type" value="Genomic_DNA"/>
</dbReference>
<evidence type="ECO:0000256" key="4">
    <source>
        <dbReference type="ARBA" id="ARBA00022989"/>
    </source>
</evidence>
<evidence type="ECO:0000259" key="7">
    <source>
        <dbReference type="Pfam" id="PF00892"/>
    </source>
</evidence>
<feature type="transmembrane region" description="Helical" evidence="6">
    <location>
        <begin position="96"/>
        <end position="117"/>
    </location>
</feature>
<name>A0A937AH79_9BACT</name>
<dbReference type="Pfam" id="PF00892">
    <property type="entry name" value="EamA"/>
    <property type="match status" value="2"/>
</dbReference>
<keyword evidence="3 6" id="KW-0812">Transmembrane</keyword>
<feature type="transmembrane region" description="Helical" evidence="6">
    <location>
        <begin position="7"/>
        <end position="25"/>
    </location>
</feature>
<comment type="caution">
    <text evidence="8">The sequence shown here is derived from an EMBL/GenBank/DDBJ whole genome shotgun (WGS) entry which is preliminary data.</text>
</comment>